<dbReference type="AlphaFoldDB" id="A0A1B0D8R6"/>
<evidence type="ECO:0000313" key="4">
    <source>
        <dbReference type="Proteomes" id="UP000092462"/>
    </source>
</evidence>
<dbReference type="Proteomes" id="UP000092462">
    <property type="component" value="Unassembled WGS sequence"/>
</dbReference>
<dbReference type="InterPro" id="IPR013766">
    <property type="entry name" value="Thioredoxin_domain"/>
</dbReference>
<dbReference type="VEuPathDB" id="VectorBase:PPAPM1_005011"/>
<dbReference type="PROSITE" id="PS00194">
    <property type="entry name" value="THIOREDOXIN_1"/>
    <property type="match status" value="1"/>
</dbReference>
<dbReference type="SUPFAM" id="SSF52833">
    <property type="entry name" value="Thioredoxin-like"/>
    <property type="match status" value="1"/>
</dbReference>
<dbReference type="EMBL" id="AJVK01027669">
    <property type="status" value="NOT_ANNOTATED_CDS"/>
    <property type="molecule type" value="Genomic_DNA"/>
</dbReference>
<name>A0A1B0D8R6_PHLPP</name>
<feature type="domain" description="DUF4746" evidence="2">
    <location>
        <begin position="311"/>
        <end position="391"/>
    </location>
</feature>
<protein>
    <recommendedName>
        <fullName evidence="5">Thioredoxin domain-containing protein</fullName>
    </recommendedName>
</protein>
<dbReference type="VEuPathDB" id="VectorBase:PPAI003939"/>
<reference evidence="3" key="1">
    <citation type="submission" date="2022-08" db="UniProtKB">
        <authorList>
            <consortium name="EnsemblMetazoa"/>
        </authorList>
    </citation>
    <scope>IDENTIFICATION</scope>
    <source>
        <strain evidence="3">Israel</strain>
    </source>
</reference>
<dbReference type="InterPro" id="IPR051766">
    <property type="entry name" value="TXND_domain-containing"/>
</dbReference>
<dbReference type="Pfam" id="PF00085">
    <property type="entry name" value="Thioredoxin"/>
    <property type="match status" value="1"/>
</dbReference>
<dbReference type="Gene3D" id="3.40.30.10">
    <property type="entry name" value="Glutaredoxin"/>
    <property type="match status" value="1"/>
</dbReference>
<feature type="domain" description="DUF4746" evidence="2">
    <location>
        <begin position="234"/>
        <end position="300"/>
    </location>
</feature>
<dbReference type="PANTHER" id="PTHR46135">
    <property type="entry name" value="NME/NM23 FAMILY MEMBER 8"/>
    <property type="match status" value="1"/>
</dbReference>
<keyword evidence="4" id="KW-1185">Reference proteome</keyword>
<sequence>MAKKGGVQQLQTEVNTDDELHKFLEREGLLVLDVYTDWCGPCLGMVGSLKKIKLELGGDDLHLAICRVDEIEMLKRFRNRSEPTWLFASKRKVVNLMFGANVPKLMKMIAKLEKSERAGEIERTFYDFEELTPAEKERVEEKNRLEEEATKAEEEATKKKRRDFIVNVTGEIMSNIRDHGVMLLMPQVPKDSFRRISESADPFGVTCKDKRIVKLQPEMLEILHFECDNPLPDDVLEAIFDKELQAVAWKVSEQETRPVEEVLQLVHAALTEPQYVTTQNEAGEEVEIQLSPVLATAEVDPPRKTPSPNREINTEELTKVVIPAAWTPVNRRANAALIYLFFRNLTEFFLPSDPVPDPPHLAIIFDAFKKQDIMDACLKHKDAVLAYGYFTRS</sequence>
<dbReference type="PANTHER" id="PTHR46135:SF3">
    <property type="entry name" value="NME_NM23 FAMILY MEMBER 8"/>
    <property type="match status" value="1"/>
</dbReference>
<dbReference type="Pfam" id="PF15928">
    <property type="entry name" value="DUF4746"/>
    <property type="match status" value="2"/>
</dbReference>
<dbReference type="InterPro" id="IPR017937">
    <property type="entry name" value="Thioredoxin_CS"/>
</dbReference>
<dbReference type="InterPro" id="IPR036249">
    <property type="entry name" value="Thioredoxin-like_sf"/>
</dbReference>
<proteinExistence type="predicted"/>
<feature type="domain" description="Thioredoxin" evidence="1">
    <location>
        <begin position="14"/>
        <end position="109"/>
    </location>
</feature>
<accession>A0A1B0D8R6</accession>
<evidence type="ECO:0000313" key="3">
    <source>
        <dbReference type="EnsemblMetazoa" id="PPAI003939-PA"/>
    </source>
</evidence>
<evidence type="ECO:0000259" key="2">
    <source>
        <dbReference type="Pfam" id="PF15928"/>
    </source>
</evidence>
<dbReference type="EnsemblMetazoa" id="PPAI003939-RA">
    <property type="protein sequence ID" value="PPAI003939-PA"/>
    <property type="gene ID" value="PPAI003939"/>
</dbReference>
<organism evidence="3 4">
    <name type="scientific">Phlebotomus papatasi</name>
    <name type="common">Sandfly</name>
    <dbReference type="NCBI Taxonomy" id="29031"/>
    <lineage>
        <taxon>Eukaryota</taxon>
        <taxon>Metazoa</taxon>
        <taxon>Ecdysozoa</taxon>
        <taxon>Arthropoda</taxon>
        <taxon>Hexapoda</taxon>
        <taxon>Insecta</taxon>
        <taxon>Pterygota</taxon>
        <taxon>Neoptera</taxon>
        <taxon>Endopterygota</taxon>
        <taxon>Diptera</taxon>
        <taxon>Nematocera</taxon>
        <taxon>Psychodoidea</taxon>
        <taxon>Psychodidae</taxon>
        <taxon>Phlebotomus</taxon>
        <taxon>Phlebotomus</taxon>
    </lineage>
</organism>
<evidence type="ECO:0000259" key="1">
    <source>
        <dbReference type="Pfam" id="PF00085"/>
    </source>
</evidence>
<evidence type="ECO:0008006" key="5">
    <source>
        <dbReference type="Google" id="ProtNLM"/>
    </source>
</evidence>
<dbReference type="InterPro" id="IPR031827">
    <property type="entry name" value="DUF4746"/>
</dbReference>